<gene>
    <name evidence="2" type="ORF">FEZ63_16570</name>
</gene>
<dbReference type="Proteomes" id="UP000325684">
    <property type="component" value="Unassembled WGS sequence"/>
</dbReference>
<keyword evidence="1" id="KW-1133">Transmembrane helix</keyword>
<dbReference type="RefSeq" id="WP_150946494.1">
    <property type="nucleotide sequence ID" value="NZ_VCMV01000026.1"/>
</dbReference>
<dbReference type="EMBL" id="VCMV01000026">
    <property type="protein sequence ID" value="KAB0265852.1"/>
    <property type="molecule type" value="Genomic_DNA"/>
</dbReference>
<evidence type="ECO:0000313" key="3">
    <source>
        <dbReference type="Proteomes" id="UP000325684"/>
    </source>
</evidence>
<feature type="transmembrane region" description="Helical" evidence="1">
    <location>
        <begin position="37"/>
        <end position="63"/>
    </location>
</feature>
<comment type="caution">
    <text evidence="2">The sequence shown here is derived from an EMBL/GenBank/DDBJ whole genome shotgun (WGS) entry which is preliminary data.</text>
</comment>
<protein>
    <submittedName>
        <fullName evidence="2">Uncharacterized protein</fullName>
    </submittedName>
</protein>
<feature type="transmembrane region" description="Helical" evidence="1">
    <location>
        <begin position="6"/>
        <end position="25"/>
    </location>
</feature>
<proteinExistence type="predicted"/>
<reference evidence="2 3" key="1">
    <citation type="journal article" date="2019" name="Microorganisms">
        <title>Genome Insights into the Novel Species Microvirga brassicacearum, a Rapeseed Endophyte with Biotechnological Potential.</title>
        <authorList>
            <person name="Jimenez-Gomez A."/>
            <person name="Saati-Santamaria Z."/>
            <person name="Igual J.M."/>
            <person name="Rivas R."/>
            <person name="Mateos P.F."/>
            <person name="Garcia-Fraile P."/>
        </authorList>
    </citation>
    <scope>NUCLEOTIDE SEQUENCE [LARGE SCALE GENOMIC DNA]</scope>
    <source>
        <strain evidence="2 3">CDVBN77</strain>
    </source>
</reference>
<keyword evidence="1" id="KW-0812">Transmembrane</keyword>
<evidence type="ECO:0000313" key="2">
    <source>
        <dbReference type="EMBL" id="KAB0265852.1"/>
    </source>
</evidence>
<sequence length="92" mass="9754">MDGGLAGAVIAPVLGFLTVLGFIVLNPICRSPGDSGGCYMSAVTVPIMLVVPGAMTFALAGMIRLLVPTLRGVRPVQLARDLWRRGRAWPYD</sequence>
<evidence type="ECO:0000256" key="1">
    <source>
        <dbReference type="SAM" id="Phobius"/>
    </source>
</evidence>
<accession>A0A5N3P7Z9</accession>
<keyword evidence="1" id="KW-0472">Membrane</keyword>
<dbReference type="AlphaFoldDB" id="A0A5N3P7Z9"/>
<organism evidence="2 3">
    <name type="scientific">Microvirga brassicacearum</name>
    <dbReference type="NCBI Taxonomy" id="2580413"/>
    <lineage>
        <taxon>Bacteria</taxon>
        <taxon>Pseudomonadati</taxon>
        <taxon>Pseudomonadota</taxon>
        <taxon>Alphaproteobacteria</taxon>
        <taxon>Hyphomicrobiales</taxon>
        <taxon>Methylobacteriaceae</taxon>
        <taxon>Microvirga</taxon>
    </lineage>
</organism>
<dbReference type="OrthoDB" id="8163404at2"/>
<name>A0A5N3P7Z9_9HYPH</name>
<keyword evidence="3" id="KW-1185">Reference proteome</keyword>